<accession>A0ABV0KLN8</accession>
<dbReference type="Gene3D" id="3.30.1450.10">
    <property type="match status" value="1"/>
</dbReference>
<feature type="chain" id="PRO_5046474477" description="Lipoprotein" evidence="4">
    <location>
        <begin position="34"/>
        <end position="244"/>
    </location>
</feature>
<name>A0ABV0KLN8_9CYAN</name>
<dbReference type="RefSeq" id="WP_190449313.1">
    <property type="nucleotide sequence ID" value="NZ_JAMPLM010000015.1"/>
</dbReference>
<keyword evidence="2" id="KW-0175">Coiled coil</keyword>
<feature type="compositionally biased region" description="Low complexity" evidence="3">
    <location>
        <begin position="33"/>
        <end position="43"/>
    </location>
</feature>
<proteinExistence type="predicted"/>
<reference evidence="5 6" key="1">
    <citation type="submission" date="2022-04" db="EMBL/GenBank/DDBJ databases">
        <title>Positive selection, recombination, and allopatry shape intraspecific diversity of widespread and dominant cyanobacteria.</title>
        <authorList>
            <person name="Wei J."/>
            <person name="Shu W."/>
            <person name="Hu C."/>
        </authorList>
    </citation>
    <scope>NUCLEOTIDE SEQUENCE [LARGE SCALE GENOMIC DNA]</scope>
    <source>
        <strain evidence="5 6">AS-A4</strain>
    </source>
</reference>
<feature type="region of interest" description="Disordered" evidence="3">
    <location>
        <begin position="33"/>
        <end position="55"/>
    </location>
</feature>
<protein>
    <recommendedName>
        <fullName evidence="7">Lipoprotein</fullName>
    </recommendedName>
</protein>
<keyword evidence="1 4" id="KW-0732">Signal</keyword>
<dbReference type="InterPro" id="IPR037873">
    <property type="entry name" value="BamE-like"/>
</dbReference>
<evidence type="ECO:0000313" key="6">
    <source>
        <dbReference type="Proteomes" id="UP001476950"/>
    </source>
</evidence>
<comment type="caution">
    <text evidence="5">The sequence shown here is derived from an EMBL/GenBank/DDBJ whole genome shotgun (WGS) entry which is preliminary data.</text>
</comment>
<evidence type="ECO:0000256" key="1">
    <source>
        <dbReference type="ARBA" id="ARBA00022729"/>
    </source>
</evidence>
<evidence type="ECO:0000256" key="3">
    <source>
        <dbReference type="SAM" id="MobiDB-lite"/>
    </source>
</evidence>
<feature type="signal peptide" evidence="4">
    <location>
        <begin position="1"/>
        <end position="33"/>
    </location>
</feature>
<gene>
    <name evidence="5" type="ORF">NDI38_16960</name>
</gene>
<organism evidence="5 6">
    <name type="scientific">Stenomitos frigidus AS-A4</name>
    <dbReference type="NCBI Taxonomy" id="2933935"/>
    <lineage>
        <taxon>Bacteria</taxon>
        <taxon>Bacillati</taxon>
        <taxon>Cyanobacteriota</taxon>
        <taxon>Cyanophyceae</taxon>
        <taxon>Leptolyngbyales</taxon>
        <taxon>Leptolyngbyaceae</taxon>
        <taxon>Stenomitos</taxon>
    </lineage>
</organism>
<dbReference type="EMBL" id="JAMPLM010000015">
    <property type="protein sequence ID" value="MEP1060129.1"/>
    <property type="molecule type" value="Genomic_DNA"/>
</dbReference>
<evidence type="ECO:0000256" key="4">
    <source>
        <dbReference type="SAM" id="SignalP"/>
    </source>
</evidence>
<evidence type="ECO:0000313" key="5">
    <source>
        <dbReference type="EMBL" id="MEP1060129.1"/>
    </source>
</evidence>
<sequence>MVTSTKMNLVRCPAIVGLLFLLSACNTSPSPTATLTPAPVASAQPQPKPSVASTPVVTANADPFPKADDKAISAANLARNASTVEDWALVSGKLQQAIALMKTVPAGSPKRAIAQKKLALYQQQLKTAQQQGKKLATNNTAEKARASQQSQPAAAVVTTAAPVITGIGSLNSENYSRIEFGMSPDEVRSLLGTPTREQGQAPTFSLTWESADKKTTVGISFYKNRVAGKSCVTSSSTMKCVTKT</sequence>
<dbReference type="Proteomes" id="UP001476950">
    <property type="component" value="Unassembled WGS sequence"/>
</dbReference>
<keyword evidence="6" id="KW-1185">Reference proteome</keyword>
<evidence type="ECO:0000256" key="2">
    <source>
        <dbReference type="SAM" id="Coils"/>
    </source>
</evidence>
<dbReference type="PROSITE" id="PS51257">
    <property type="entry name" value="PROKAR_LIPOPROTEIN"/>
    <property type="match status" value="1"/>
</dbReference>
<feature type="coiled-coil region" evidence="2">
    <location>
        <begin position="111"/>
        <end position="138"/>
    </location>
</feature>
<evidence type="ECO:0008006" key="7">
    <source>
        <dbReference type="Google" id="ProtNLM"/>
    </source>
</evidence>